<dbReference type="InterPro" id="IPR007407">
    <property type="entry name" value="DUF459"/>
</dbReference>
<dbReference type="AlphaFoldDB" id="A0A4R6RGJ5"/>
<evidence type="ECO:0000313" key="3">
    <source>
        <dbReference type="EMBL" id="TDP84917.1"/>
    </source>
</evidence>
<evidence type="ECO:0000313" key="4">
    <source>
        <dbReference type="Proteomes" id="UP000294547"/>
    </source>
</evidence>
<sequence>MRLSTAFALAGLLTAALAPAVRAGDGPADGRFEVAQLNETPFFQRLFGLGKREEPPKPGGPKILRPPAGGAAVRPGQDLAPGPTTPKKIVPRKPAPVQPAKDADARVVLVIGDRLADGLARGLDVAFADTPKLTIENAAVSPSGLAVAGTDWPKRLAERFAAPRPPDVVVVMTGVDDRLPLTVDGVEEPFRSVAWEKVYTARARAVVSAAVDRHVPLYWVGLVPMADVDLTTDMAFLDETYRKVAGQGLGRYVDVWNAFADDVGSFVASGPDVGGQERQLRLKDGIGFSKSGQRKLAFYVEQELRGWLAGAAVAAAQPRRTAAGGLVVSLTDPDAGDDDLVPPATVAPPREGSPLYRLVVLGQPPKPRVGRVDDLSAQ</sequence>
<comment type="caution">
    <text evidence="3">The sequence shown here is derived from an EMBL/GenBank/DDBJ whole genome shotgun (WGS) entry which is preliminary data.</text>
</comment>
<evidence type="ECO:0000256" key="2">
    <source>
        <dbReference type="SAM" id="SignalP"/>
    </source>
</evidence>
<evidence type="ECO:0008006" key="5">
    <source>
        <dbReference type="Google" id="ProtNLM"/>
    </source>
</evidence>
<evidence type="ECO:0000256" key="1">
    <source>
        <dbReference type="SAM" id="MobiDB-lite"/>
    </source>
</evidence>
<name>A0A4R6RGJ5_9HYPH</name>
<dbReference type="RefSeq" id="WP_126540809.1">
    <property type="nucleotide sequence ID" value="NZ_BSPM01000004.1"/>
</dbReference>
<reference evidence="3 4" key="1">
    <citation type="submission" date="2019-03" db="EMBL/GenBank/DDBJ databases">
        <title>Genomic Encyclopedia of Type Strains, Phase IV (KMG-IV): sequencing the most valuable type-strain genomes for metagenomic binning, comparative biology and taxonomic classification.</title>
        <authorList>
            <person name="Goeker M."/>
        </authorList>
    </citation>
    <scope>NUCLEOTIDE SEQUENCE [LARGE SCALE GENOMIC DNA]</scope>
    <source>
        <strain evidence="3 4">DSM 102969</strain>
    </source>
</reference>
<organism evidence="3 4">
    <name type="scientific">Oharaeibacter diazotrophicus</name>
    <dbReference type="NCBI Taxonomy" id="1920512"/>
    <lineage>
        <taxon>Bacteria</taxon>
        <taxon>Pseudomonadati</taxon>
        <taxon>Pseudomonadota</taxon>
        <taxon>Alphaproteobacteria</taxon>
        <taxon>Hyphomicrobiales</taxon>
        <taxon>Pleomorphomonadaceae</taxon>
        <taxon>Oharaeibacter</taxon>
    </lineage>
</organism>
<protein>
    <recommendedName>
        <fullName evidence="5">SGNH hydrolase-type esterase domain-containing protein</fullName>
    </recommendedName>
</protein>
<dbReference type="GO" id="GO:0016788">
    <property type="term" value="F:hydrolase activity, acting on ester bonds"/>
    <property type="evidence" value="ECO:0007669"/>
    <property type="project" value="UniProtKB-ARBA"/>
</dbReference>
<dbReference type="Pfam" id="PF04311">
    <property type="entry name" value="DUF459"/>
    <property type="match status" value="1"/>
</dbReference>
<dbReference type="Gene3D" id="3.40.50.1110">
    <property type="entry name" value="SGNH hydrolase"/>
    <property type="match status" value="1"/>
</dbReference>
<dbReference type="SUPFAM" id="SSF52266">
    <property type="entry name" value="SGNH hydrolase"/>
    <property type="match status" value="1"/>
</dbReference>
<dbReference type="Proteomes" id="UP000294547">
    <property type="component" value="Unassembled WGS sequence"/>
</dbReference>
<keyword evidence="2" id="KW-0732">Signal</keyword>
<feature type="chain" id="PRO_5020917161" description="SGNH hydrolase-type esterase domain-containing protein" evidence="2">
    <location>
        <begin position="24"/>
        <end position="378"/>
    </location>
</feature>
<proteinExistence type="predicted"/>
<dbReference type="OrthoDB" id="9805649at2"/>
<feature type="signal peptide" evidence="2">
    <location>
        <begin position="1"/>
        <end position="23"/>
    </location>
</feature>
<gene>
    <name evidence="3" type="ORF">EDD54_1759</name>
</gene>
<feature type="region of interest" description="Disordered" evidence="1">
    <location>
        <begin position="49"/>
        <end position="98"/>
    </location>
</feature>
<accession>A0A4R6RGJ5</accession>
<dbReference type="EMBL" id="SNXY01000007">
    <property type="protein sequence ID" value="TDP84917.1"/>
    <property type="molecule type" value="Genomic_DNA"/>
</dbReference>
<dbReference type="InterPro" id="IPR036514">
    <property type="entry name" value="SGNH_hydro_sf"/>
</dbReference>
<keyword evidence="4" id="KW-1185">Reference proteome</keyword>